<sequence length="84" mass="9439">MSKLSALIAEASEGLSLQERIPDAKWMEVAKKCGREEVADIQKRIESLKAELVSVEDWDGDTQDEINVAIFRFSNLLRLASDDD</sequence>
<evidence type="ECO:0000313" key="2">
    <source>
        <dbReference type="Proteomes" id="UP000552560"/>
    </source>
</evidence>
<dbReference type="EMBL" id="JAAQWE010000008">
    <property type="protein sequence ID" value="NMX97210.1"/>
    <property type="molecule type" value="Genomic_DNA"/>
</dbReference>
<comment type="caution">
    <text evidence="1">The sequence shown here is derived from an EMBL/GenBank/DDBJ whole genome shotgun (WGS) entry which is preliminary data.</text>
</comment>
<gene>
    <name evidence="1" type="ORF">HBO43_11450</name>
</gene>
<dbReference type="AlphaFoldDB" id="A0A7Y0ZSE5"/>
<dbReference type="Proteomes" id="UP000552560">
    <property type="component" value="Unassembled WGS sequence"/>
</dbReference>
<proteinExistence type="predicted"/>
<reference evidence="1 2" key="1">
    <citation type="journal article" date="2020" name="Front. Microbiol.">
        <title>Genetic Organization of the aprX-lipA2 Operon Affects the Proteolytic Potential of Pseudomonas Species in Milk.</title>
        <authorList>
            <person name="Maier C."/>
            <person name="Huptas C."/>
            <person name="von Neubeck M."/>
            <person name="Scherer S."/>
            <person name="Wenning M."/>
            <person name="Lucking G."/>
        </authorList>
    </citation>
    <scope>NUCLEOTIDE SEQUENCE [LARGE SCALE GENOMIC DNA]</scope>
    <source>
        <strain evidence="1 2">WS 4671</strain>
    </source>
</reference>
<protein>
    <submittedName>
        <fullName evidence="1">Uncharacterized protein</fullName>
    </submittedName>
</protein>
<organism evidence="1 2">
    <name type="scientific">Pseudomonas veronii</name>
    <dbReference type="NCBI Taxonomy" id="76761"/>
    <lineage>
        <taxon>Bacteria</taxon>
        <taxon>Pseudomonadati</taxon>
        <taxon>Pseudomonadota</taxon>
        <taxon>Gammaproteobacteria</taxon>
        <taxon>Pseudomonadales</taxon>
        <taxon>Pseudomonadaceae</taxon>
        <taxon>Pseudomonas</taxon>
    </lineage>
</organism>
<name>A0A7Y0ZSE5_PSEVE</name>
<accession>A0A7Y0ZSE5</accession>
<dbReference type="RefSeq" id="WP_057004203.1">
    <property type="nucleotide sequence ID" value="NZ_CP149793.1"/>
</dbReference>
<dbReference type="OrthoDB" id="8781109at2"/>
<evidence type="ECO:0000313" key="1">
    <source>
        <dbReference type="EMBL" id="NMX97210.1"/>
    </source>
</evidence>